<evidence type="ECO:0000256" key="5">
    <source>
        <dbReference type="ARBA" id="ARBA00023136"/>
    </source>
</evidence>
<dbReference type="PANTHER" id="PTHR42948:SF1">
    <property type="entry name" value="TRANSPORTER"/>
    <property type="match status" value="1"/>
</dbReference>
<keyword evidence="2 6" id="KW-0813">Transport</keyword>
<evidence type="ECO:0000256" key="7">
    <source>
        <dbReference type="SAM" id="Phobius"/>
    </source>
</evidence>
<feature type="transmembrane region" description="Helical" evidence="7">
    <location>
        <begin position="46"/>
        <end position="70"/>
    </location>
</feature>
<dbReference type="InterPro" id="IPR000175">
    <property type="entry name" value="Na/ntran_symport"/>
</dbReference>
<dbReference type="RefSeq" id="WP_232468300.1">
    <property type="nucleotide sequence ID" value="NZ_CP021904.1"/>
</dbReference>
<name>A0A1T5C9E0_9BACT</name>
<dbReference type="EMBL" id="FUYV01000003">
    <property type="protein sequence ID" value="SKB56011.1"/>
    <property type="molecule type" value="Genomic_DNA"/>
</dbReference>
<dbReference type="Proteomes" id="UP000191055">
    <property type="component" value="Unassembled WGS sequence"/>
</dbReference>
<dbReference type="GO" id="GO:0016020">
    <property type="term" value="C:membrane"/>
    <property type="evidence" value="ECO:0007669"/>
    <property type="project" value="UniProtKB-SubCell"/>
</dbReference>
<gene>
    <name evidence="8" type="ORF">SAMN03080601_00724</name>
</gene>
<dbReference type="InterPro" id="IPR037272">
    <property type="entry name" value="SNS_sf"/>
</dbReference>
<proteinExistence type="inferred from homology"/>
<evidence type="ECO:0000256" key="4">
    <source>
        <dbReference type="ARBA" id="ARBA00022989"/>
    </source>
</evidence>
<feature type="transmembrane region" description="Helical" evidence="7">
    <location>
        <begin position="12"/>
        <end position="34"/>
    </location>
</feature>
<evidence type="ECO:0000256" key="2">
    <source>
        <dbReference type="ARBA" id="ARBA00022448"/>
    </source>
</evidence>
<dbReference type="GO" id="GO:0015293">
    <property type="term" value="F:symporter activity"/>
    <property type="evidence" value="ECO:0007669"/>
    <property type="project" value="UniProtKB-KW"/>
</dbReference>
<sequence>MTKFDQTNKRDNFTGLFGVIAAAAGSAIGLGNIWRFPYVLGDNGGGAFLLLYLGFIITICVPVMLSELLIGRKAQLSIFGAFRKLAPGSLWWIIWFNGGCCFLYDSFFLCGCGRVDSGVCFFCT</sequence>
<dbReference type="PRINTS" id="PR00176">
    <property type="entry name" value="NANEUSMPORT"/>
</dbReference>
<protein>
    <recommendedName>
        <fullName evidence="6">Transporter</fullName>
    </recommendedName>
</protein>
<dbReference type="AlphaFoldDB" id="A0A1T5C9E0"/>
<feature type="transmembrane region" description="Helical" evidence="7">
    <location>
        <begin position="90"/>
        <end position="109"/>
    </location>
</feature>
<dbReference type="STRING" id="889453.SAMN03080601_00724"/>
<evidence type="ECO:0000256" key="1">
    <source>
        <dbReference type="ARBA" id="ARBA00004141"/>
    </source>
</evidence>
<dbReference type="Pfam" id="PF00209">
    <property type="entry name" value="SNF"/>
    <property type="match status" value="1"/>
</dbReference>
<keyword evidence="3 6" id="KW-0812">Transmembrane</keyword>
<accession>A0A1T5C9E0</accession>
<evidence type="ECO:0000256" key="3">
    <source>
        <dbReference type="ARBA" id="ARBA00022692"/>
    </source>
</evidence>
<dbReference type="PANTHER" id="PTHR42948">
    <property type="entry name" value="TRANSPORTER"/>
    <property type="match status" value="1"/>
</dbReference>
<evidence type="ECO:0000256" key="6">
    <source>
        <dbReference type="RuleBase" id="RU003732"/>
    </source>
</evidence>
<dbReference type="SUPFAM" id="SSF161070">
    <property type="entry name" value="SNF-like"/>
    <property type="match status" value="1"/>
</dbReference>
<evidence type="ECO:0000313" key="9">
    <source>
        <dbReference type="Proteomes" id="UP000191055"/>
    </source>
</evidence>
<evidence type="ECO:0000313" key="8">
    <source>
        <dbReference type="EMBL" id="SKB56011.1"/>
    </source>
</evidence>
<keyword evidence="4 7" id="KW-1133">Transmembrane helix</keyword>
<comment type="subcellular location">
    <subcellularLocation>
        <location evidence="1">Membrane</location>
        <topology evidence="1">Multi-pass membrane protein</topology>
    </subcellularLocation>
</comment>
<keyword evidence="5 7" id="KW-0472">Membrane</keyword>
<comment type="similarity">
    <text evidence="6">Belongs to the sodium:neurotransmitter symporter (SNF) (TC 2.A.22) family.</text>
</comment>
<keyword evidence="6" id="KW-0769">Symport</keyword>
<keyword evidence="9" id="KW-1185">Reference proteome</keyword>
<dbReference type="PROSITE" id="PS00610">
    <property type="entry name" value="NA_NEUROTRAN_SYMP_1"/>
    <property type="match status" value="1"/>
</dbReference>
<dbReference type="PROSITE" id="PS50267">
    <property type="entry name" value="NA_NEUROTRAN_SYMP_3"/>
    <property type="match status" value="1"/>
</dbReference>
<organism evidence="8 9">
    <name type="scientific">Alkalitalea saponilacus</name>
    <dbReference type="NCBI Taxonomy" id="889453"/>
    <lineage>
        <taxon>Bacteria</taxon>
        <taxon>Pseudomonadati</taxon>
        <taxon>Bacteroidota</taxon>
        <taxon>Bacteroidia</taxon>
        <taxon>Marinilabiliales</taxon>
        <taxon>Marinilabiliaceae</taxon>
        <taxon>Alkalitalea</taxon>
    </lineage>
</organism>
<reference evidence="8 9" key="1">
    <citation type="submission" date="2017-02" db="EMBL/GenBank/DDBJ databases">
        <authorList>
            <person name="Peterson S.W."/>
        </authorList>
    </citation>
    <scope>NUCLEOTIDE SEQUENCE [LARGE SCALE GENOMIC DNA]</scope>
    <source>
        <strain evidence="8 9">DSM 24412</strain>
    </source>
</reference>